<organism evidence="2 3">
    <name type="scientific">Litorihabitans aurantiacus</name>
    <dbReference type="NCBI Taxonomy" id="1930061"/>
    <lineage>
        <taxon>Bacteria</taxon>
        <taxon>Bacillati</taxon>
        <taxon>Actinomycetota</taxon>
        <taxon>Actinomycetes</taxon>
        <taxon>Micrococcales</taxon>
        <taxon>Beutenbergiaceae</taxon>
        <taxon>Litorihabitans</taxon>
    </lineage>
</organism>
<protein>
    <submittedName>
        <fullName evidence="2">Uncharacterized protein</fullName>
    </submittedName>
</protein>
<keyword evidence="3" id="KW-1185">Reference proteome</keyword>
<comment type="caution">
    <text evidence="2">The sequence shown here is derived from an EMBL/GenBank/DDBJ whole genome shotgun (WGS) entry which is preliminary data.</text>
</comment>
<dbReference type="SUPFAM" id="SSF56954">
    <property type="entry name" value="Outer membrane efflux proteins (OEP)"/>
    <property type="match status" value="1"/>
</dbReference>
<name>A0AA37XD38_9MICO</name>
<evidence type="ECO:0000313" key="3">
    <source>
        <dbReference type="Proteomes" id="UP001157161"/>
    </source>
</evidence>
<reference evidence="2" key="1">
    <citation type="journal article" date="2014" name="Int. J. Syst. Evol. Microbiol.">
        <title>Complete genome sequence of Corynebacterium casei LMG S-19264T (=DSM 44701T), isolated from a smear-ripened cheese.</title>
        <authorList>
            <consortium name="US DOE Joint Genome Institute (JGI-PGF)"/>
            <person name="Walter F."/>
            <person name="Albersmeier A."/>
            <person name="Kalinowski J."/>
            <person name="Ruckert C."/>
        </authorList>
    </citation>
    <scope>NUCLEOTIDE SEQUENCE</scope>
    <source>
        <strain evidence="2">NBRC 112290</strain>
    </source>
</reference>
<dbReference type="Gene3D" id="1.20.5.340">
    <property type="match status" value="1"/>
</dbReference>
<evidence type="ECO:0000256" key="1">
    <source>
        <dbReference type="SAM" id="MobiDB-lite"/>
    </source>
</evidence>
<proteinExistence type="predicted"/>
<dbReference type="AlphaFoldDB" id="A0AA37XD38"/>
<evidence type="ECO:0000313" key="2">
    <source>
        <dbReference type="EMBL" id="GMA30795.1"/>
    </source>
</evidence>
<accession>A0AA37XD38</accession>
<dbReference type="Proteomes" id="UP001157161">
    <property type="component" value="Unassembled WGS sequence"/>
</dbReference>
<feature type="region of interest" description="Disordered" evidence="1">
    <location>
        <begin position="60"/>
        <end position="83"/>
    </location>
</feature>
<sequence length="83" mass="9214">MIQRATADLVDAENDLAAARETVESLETMLEALEGELAAMIRDRDSTRSNVATWRTTLRSAERRARTARSRLEALTGDDPAPR</sequence>
<dbReference type="EMBL" id="BSUM01000001">
    <property type="protein sequence ID" value="GMA30795.1"/>
    <property type="molecule type" value="Genomic_DNA"/>
</dbReference>
<gene>
    <name evidence="2" type="ORF">GCM10025875_07870</name>
</gene>
<reference evidence="2" key="2">
    <citation type="submission" date="2023-02" db="EMBL/GenBank/DDBJ databases">
        <authorList>
            <person name="Sun Q."/>
            <person name="Mori K."/>
        </authorList>
    </citation>
    <scope>NUCLEOTIDE SEQUENCE</scope>
    <source>
        <strain evidence="2">NBRC 112290</strain>
    </source>
</reference>
<dbReference type="RefSeq" id="WP_284249545.1">
    <property type="nucleotide sequence ID" value="NZ_BSUM01000001.1"/>
</dbReference>